<dbReference type="AlphaFoldDB" id="A0A8S9GIL7"/>
<sequence>MKNHRRLKPLSFRLASIRAESRDGISVMVVTLLRSVSRKDDLRNVFAFGVFSSGLSGLEAHLLGCFLGVVVLWCLSRNHYSPLFRPDEIGLLVAFWFWFGTVNRGFRYVWSCVVVLVTASLTLSCAWLVLGKSAGSSRIGRLAAIHLLRVCLRIWI</sequence>
<dbReference type="Proteomes" id="UP000712281">
    <property type="component" value="Unassembled WGS sequence"/>
</dbReference>
<comment type="caution">
    <text evidence="2">The sequence shown here is derived from an EMBL/GenBank/DDBJ whole genome shotgun (WGS) entry which is preliminary data.</text>
</comment>
<keyword evidence="1" id="KW-0472">Membrane</keyword>
<protein>
    <submittedName>
        <fullName evidence="2">Uncharacterized protein</fullName>
    </submittedName>
</protein>
<evidence type="ECO:0000256" key="1">
    <source>
        <dbReference type="SAM" id="Phobius"/>
    </source>
</evidence>
<gene>
    <name evidence="2" type="ORF">F2Q68_00032071</name>
</gene>
<evidence type="ECO:0000313" key="3">
    <source>
        <dbReference type="Proteomes" id="UP000712281"/>
    </source>
</evidence>
<name>A0A8S9GIL7_BRACR</name>
<dbReference type="EMBL" id="QGKW02002005">
    <property type="protein sequence ID" value="KAF2544237.1"/>
    <property type="molecule type" value="Genomic_DNA"/>
</dbReference>
<feature type="transmembrane region" description="Helical" evidence="1">
    <location>
        <begin position="108"/>
        <end position="130"/>
    </location>
</feature>
<keyword evidence="1" id="KW-1133">Transmembrane helix</keyword>
<keyword evidence="1" id="KW-0812">Transmembrane</keyword>
<accession>A0A8S9GIL7</accession>
<proteinExistence type="predicted"/>
<evidence type="ECO:0000313" key="2">
    <source>
        <dbReference type="EMBL" id="KAF2544237.1"/>
    </source>
</evidence>
<reference evidence="2" key="1">
    <citation type="submission" date="2019-12" db="EMBL/GenBank/DDBJ databases">
        <title>Genome sequencing and annotation of Brassica cretica.</title>
        <authorList>
            <person name="Studholme D.J."/>
            <person name="Sarris P.F."/>
        </authorList>
    </citation>
    <scope>NUCLEOTIDE SEQUENCE</scope>
    <source>
        <strain evidence="2">PFS-001/15</strain>
        <tissue evidence="2">Leaf</tissue>
    </source>
</reference>
<feature type="transmembrane region" description="Helical" evidence="1">
    <location>
        <begin position="45"/>
        <end position="75"/>
    </location>
</feature>
<feature type="transmembrane region" description="Helical" evidence="1">
    <location>
        <begin position="82"/>
        <end position="102"/>
    </location>
</feature>
<organism evidence="2 3">
    <name type="scientific">Brassica cretica</name>
    <name type="common">Mustard</name>
    <dbReference type="NCBI Taxonomy" id="69181"/>
    <lineage>
        <taxon>Eukaryota</taxon>
        <taxon>Viridiplantae</taxon>
        <taxon>Streptophyta</taxon>
        <taxon>Embryophyta</taxon>
        <taxon>Tracheophyta</taxon>
        <taxon>Spermatophyta</taxon>
        <taxon>Magnoliopsida</taxon>
        <taxon>eudicotyledons</taxon>
        <taxon>Gunneridae</taxon>
        <taxon>Pentapetalae</taxon>
        <taxon>rosids</taxon>
        <taxon>malvids</taxon>
        <taxon>Brassicales</taxon>
        <taxon>Brassicaceae</taxon>
        <taxon>Brassiceae</taxon>
        <taxon>Brassica</taxon>
    </lineage>
</organism>